<dbReference type="Proteomes" id="UP000023152">
    <property type="component" value="Unassembled WGS sequence"/>
</dbReference>
<dbReference type="OMA" id="FRMENEE"/>
<dbReference type="AlphaFoldDB" id="X6M937"/>
<organism evidence="6 7">
    <name type="scientific">Reticulomyxa filosa</name>
    <dbReference type="NCBI Taxonomy" id="46433"/>
    <lineage>
        <taxon>Eukaryota</taxon>
        <taxon>Sar</taxon>
        <taxon>Rhizaria</taxon>
        <taxon>Retaria</taxon>
        <taxon>Foraminifera</taxon>
        <taxon>Monothalamids</taxon>
        <taxon>Reticulomyxidae</taxon>
        <taxon>Reticulomyxa</taxon>
    </lineage>
</organism>
<accession>X6M937</accession>
<dbReference type="PANTHER" id="PTHR11227">
    <property type="entry name" value="WD-REPEAT PROTEIN INTERACTING WITH PHOSPHOINOSIDES WIPI -RELATED"/>
    <property type="match status" value="1"/>
</dbReference>
<feature type="compositionally biased region" description="Basic residues" evidence="5">
    <location>
        <begin position="497"/>
        <end position="507"/>
    </location>
</feature>
<dbReference type="PROSITE" id="PS50082">
    <property type="entry name" value="WD_REPEATS_2"/>
    <property type="match status" value="1"/>
</dbReference>
<name>X6M937_RETFI</name>
<evidence type="ECO:0000256" key="1">
    <source>
        <dbReference type="ARBA" id="ARBA00022574"/>
    </source>
</evidence>
<feature type="region of interest" description="Disordered" evidence="5">
    <location>
        <begin position="402"/>
        <end position="507"/>
    </location>
</feature>
<comment type="caution">
    <text evidence="6">The sequence shown here is derived from an EMBL/GenBank/DDBJ whole genome shotgun (WGS) entry which is preliminary data.</text>
</comment>
<keyword evidence="2" id="KW-0677">Repeat</keyword>
<dbReference type="SMART" id="SM00320">
    <property type="entry name" value="WD40"/>
    <property type="match status" value="2"/>
</dbReference>
<keyword evidence="7" id="KW-1185">Reference proteome</keyword>
<dbReference type="GO" id="GO:0005737">
    <property type="term" value="C:cytoplasm"/>
    <property type="evidence" value="ECO:0007669"/>
    <property type="project" value="UniProtKB-ARBA"/>
</dbReference>
<dbReference type="EMBL" id="ASPP01023608">
    <property type="protein sequence ID" value="ETO10171.1"/>
    <property type="molecule type" value="Genomic_DNA"/>
</dbReference>
<dbReference type="InterPro" id="IPR036322">
    <property type="entry name" value="WD40_repeat_dom_sf"/>
</dbReference>
<evidence type="ECO:0000313" key="6">
    <source>
        <dbReference type="EMBL" id="ETO10171.1"/>
    </source>
</evidence>
<comment type="similarity">
    <text evidence="3">Belongs to the WD repeat PROPPIN family.</text>
</comment>
<evidence type="ECO:0000256" key="3">
    <source>
        <dbReference type="ARBA" id="ARBA00025740"/>
    </source>
</evidence>
<feature type="repeat" description="WD" evidence="4">
    <location>
        <begin position="216"/>
        <end position="244"/>
    </location>
</feature>
<gene>
    <name evidence="6" type="ORF">RFI_27205</name>
</gene>
<evidence type="ECO:0000256" key="2">
    <source>
        <dbReference type="ARBA" id="ARBA00022737"/>
    </source>
</evidence>
<sequence length="507" mass="55597">MLFGTSLVALVGTAEHKESSPRTVKLYNTRSETEICHLNFKSTVRNIKMNKSRLIVALDRKMHIFDLKTMKRINEIETCLNPCGVFDLCCDEDNCLVAYPHKNTARILHGVSSGSSSSITGTTATTTTNTAGVMTAMTAGASAMSKSDLGLDYNNGDHFDNRSFVEDNGNFGRLYAATRDSPSPHVSSTSAPTKVVESQGKIGIMDAFNLQVRTIIDAHDSPIQALAFNPEGNLLATASITGTVIRVFTIPIGKHKHSFRRGSLQTKIQSLAFNHTSTLLCCSSTSPTIHIFNLTQQFFSSSWYEQTAVAAVNMVSDYLPQTVMNRIEHPRSFAQISLKLESKDIIQCGFHGDHNVVVATQSGYFYRYEIPCDGGQCKLEEEHSLKALKREDEGTTIFAVSQESGTLEEQPGHVPSIAKSNNSNNNINVNGNNNANTNSNSNSNITSNRSMSPSNNTKKNNNKKSESQVTTGQKKSEENTSELTSTEQMEDDLSQPKKSKHKQNTSE</sequence>
<reference evidence="6 7" key="1">
    <citation type="journal article" date="2013" name="Curr. Biol.">
        <title>The Genome of the Foraminiferan Reticulomyxa filosa.</title>
        <authorList>
            <person name="Glockner G."/>
            <person name="Hulsmann N."/>
            <person name="Schleicher M."/>
            <person name="Noegel A.A."/>
            <person name="Eichinger L."/>
            <person name="Gallinger C."/>
            <person name="Pawlowski J."/>
            <person name="Sierra R."/>
            <person name="Euteneuer U."/>
            <person name="Pillet L."/>
            <person name="Moustafa A."/>
            <person name="Platzer M."/>
            <person name="Groth M."/>
            <person name="Szafranski K."/>
            <person name="Schliwa M."/>
        </authorList>
    </citation>
    <scope>NUCLEOTIDE SEQUENCE [LARGE SCALE GENOMIC DNA]</scope>
</reference>
<evidence type="ECO:0000256" key="4">
    <source>
        <dbReference type="PROSITE-ProRule" id="PRU00221"/>
    </source>
</evidence>
<feature type="non-terminal residue" evidence="6">
    <location>
        <position position="507"/>
    </location>
</feature>
<dbReference type="Gene3D" id="2.130.10.10">
    <property type="entry name" value="YVTN repeat-like/Quinoprotein amine dehydrogenase"/>
    <property type="match status" value="1"/>
</dbReference>
<dbReference type="InterPro" id="IPR015943">
    <property type="entry name" value="WD40/YVTN_repeat-like_dom_sf"/>
</dbReference>
<dbReference type="SUPFAM" id="SSF50978">
    <property type="entry name" value="WD40 repeat-like"/>
    <property type="match status" value="1"/>
</dbReference>
<keyword evidence="1 4" id="KW-0853">WD repeat</keyword>
<protein>
    <submittedName>
        <fullName evidence="6">Uncharacterized protein</fullName>
    </submittedName>
</protein>
<dbReference type="Pfam" id="PF21032">
    <property type="entry name" value="PROPPIN"/>
    <property type="match status" value="2"/>
</dbReference>
<evidence type="ECO:0000256" key="5">
    <source>
        <dbReference type="SAM" id="MobiDB-lite"/>
    </source>
</evidence>
<evidence type="ECO:0000313" key="7">
    <source>
        <dbReference type="Proteomes" id="UP000023152"/>
    </source>
</evidence>
<feature type="compositionally biased region" description="Low complexity" evidence="5">
    <location>
        <begin position="420"/>
        <end position="459"/>
    </location>
</feature>
<dbReference type="InterPro" id="IPR048720">
    <property type="entry name" value="PROPPIN"/>
</dbReference>
<proteinExistence type="inferred from homology"/>
<dbReference type="InterPro" id="IPR001680">
    <property type="entry name" value="WD40_rpt"/>
</dbReference>
<dbReference type="OrthoDB" id="1667587at2759"/>